<comment type="caution">
    <text evidence="2">The sequence shown here is derived from an EMBL/GenBank/DDBJ whole genome shotgun (WGS) entry which is preliminary data.</text>
</comment>
<evidence type="ECO:0000313" key="2">
    <source>
        <dbReference type="EMBL" id="TWG39590.1"/>
    </source>
</evidence>
<protein>
    <submittedName>
        <fullName evidence="2">Uncharacterized protein</fullName>
    </submittedName>
</protein>
<dbReference type="GeneID" id="51110529"/>
<reference evidence="2 3" key="1">
    <citation type="journal article" date="2015" name="Stand. Genomic Sci.">
        <title>Genomic Encyclopedia of Bacterial and Archaeal Type Strains, Phase III: the genomes of soil and plant-associated and newly described type strains.</title>
        <authorList>
            <person name="Whitman W.B."/>
            <person name="Woyke T."/>
            <person name="Klenk H.P."/>
            <person name="Zhou Y."/>
            <person name="Lilburn T.G."/>
            <person name="Beck B.J."/>
            <person name="De Vos P."/>
            <person name="Vandamme P."/>
            <person name="Eisen J.A."/>
            <person name="Garrity G."/>
            <person name="Hugenholtz P."/>
            <person name="Kyrpides N.C."/>
        </authorList>
    </citation>
    <scope>NUCLEOTIDE SEQUENCE [LARGE SCALE GENOMIC DNA]</scope>
    <source>
        <strain evidence="2 3">DSM 64</strain>
    </source>
</reference>
<accession>A0A561XU09</accession>
<organism evidence="2 3">
    <name type="scientific">Acidovorax delafieldii</name>
    <name type="common">Pseudomonas delafieldii</name>
    <dbReference type="NCBI Taxonomy" id="47920"/>
    <lineage>
        <taxon>Bacteria</taxon>
        <taxon>Pseudomonadati</taxon>
        <taxon>Pseudomonadota</taxon>
        <taxon>Betaproteobacteria</taxon>
        <taxon>Burkholderiales</taxon>
        <taxon>Comamonadaceae</taxon>
        <taxon>Acidovorax</taxon>
    </lineage>
</organism>
<name>A0A561XU09_ACIDE</name>
<gene>
    <name evidence="2" type="ORF">ATF69_1462</name>
</gene>
<dbReference type="EMBL" id="VJWE01000011">
    <property type="protein sequence ID" value="TWG39590.1"/>
    <property type="molecule type" value="Genomic_DNA"/>
</dbReference>
<proteinExistence type="predicted"/>
<feature type="chain" id="PRO_5022047948" evidence="1">
    <location>
        <begin position="22"/>
        <end position="468"/>
    </location>
</feature>
<dbReference type="AlphaFoldDB" id="A0A561XU09"/>
<dbReference type="RefSeq" id="WP_146870378.1">
    <property type="nucleotide sequence ID" value="NZ_VJWE01000011.1"/>
</dbReference>
<sequence>MKFVRATLACLSAALVPLAMAGPPLIGNCPVLPPDHLFNTPIDNFPVHPQSAAFLQTISSTPRRLHLDLGQSEDMRSPEYWGIPYNVVQGRSFGWPTVHFDGDGAPDESDCARGDESLVRPCTGLREPARLPIPPQPLVEGGISGNKAVYNDHHILTVDTDTCTLWESYLSYTRPDGGWDIYGSAAFDLRSNALRPAGWTSADAAGFPILPLLLKADEASAGDIRHALRFTIQSHKIRTSYTWPARHLTRNGDASASKPPMGQLFRLRADYPVPQNYSVQARAILQALKTYGMYIADGGSDMYITGDPSRLWSDATISQVQSVPHTAFEAVDLSPVMAQPGFDSDSARVPYTSATPVFSASTSGPLQQLNLWAAIQVSAPDAGRAGGLYVAALVPGAGLFALSPGGWVPVADGNLPAASPATLGSHMVPILAAADVSGLRGTQVFAGYGTSPSEMLERGTFGQIYAVP</sequence>
<evidence type="ECO:0000256" key="1">
    <source>
        <dbReference type="SAM" id="SignalP"/>
    </source>
</evidence>
<evidence type="ECO:0000313" key="3">
    <source>
        <dbReference type="Proteomes" id="UP000321485"/>
    </source>
</evidence>
<feature type="signal peptide" evidence="1">
    <location>
        <begin position="1"/>
        <end position="21"/>
    </location>
</feature>
<dbReference type="Proteomes" id="UP000321485">
    <property type="component" value="Unassembled WGS sequence"/>
</dbReference>
<keyword evidence="1" id="KW-0732">Signal</keyword>